<protein>
    <submittedName>
        <fullName evidence="2">Uncharacterized protein</fullName>
    </submittedName>
</protein>
<dbReference type="VEuPathDB" id="FungiDB:MELLADRAFT_101452"/>
<dbReference type="AlphaFoldDB" id="F4R4S6"/>
<dbReference type="GeneID" id="18921372"/>
<feature type="region of interest" description="Disordered" evidence="1">
    <location>
        <begin position="22"/>
        <end position="69"/>
    </location>
</feature>
<accession>F4R4S6</accession>
<dbReference type="RefSeq" id="XP_007403799.1">
    <property type="nucleotide sequence ID" value="XM_007403737.1"/>
</dbReference>
<proteinExistence type="predicted"/>
<gene>
    <name evidence="2" type="ORF">MELLADRAFT_101452</name>
</gene>
<evidence type="ECO:0000313" key="3">
    <source>
        <dbReference type="Proteomes" id="UP000001072"/>
    </source>
</evidence>
<reference evidence="3" key="1">
    <citation type="journal article" date="2011" name="Proc. Natl. Acad. Sci. U.S.A.">
        <title>Obligate biotrophy features unraveled by the genomic analysis of rust fungi.</title>
        <authorList>
            <person name="Duplessis S."/>
            <person name="Cuomo C.A."/>
            <person name="Lin Y.-C."/>
            <person name="Aerts A."/>
            <person name="Tisserant E."/>
            <person name="Veneault-Fourrey C."/>
            <person name="Joly D.L."/>
            <person name="Hacquard S."/>
            <person name="Amselem J."/>
            <person name="Cantarel B.L."/>
            <person name="Chiu R."/>
            <person name="Coutinho P.M."/>
            <person name="Feau N."/>
            <person name="Field M."/>
            <person name="Frey P."/>
            <person name="Gelhaye E."/>
            <person name="Goldberg J."/>
            <person name="Grabherr M.G."/>
            <person name="Kodira C.D."/>
            <person name="Kohler A."/>
            <person name="Kuees U."/>
            <person name="Lindquist E.A."/>
            <person name="Lucas S.M."/>
            <person name="Mago R."/>
            <person name="Mauceli E."/>
            <person name="Morin E."/>
            <person name="Murat C."/>
            <person name="Pangilinan J.L."/>
            <person name="Park R."/>
            <person name="Pearson M."/>
            <person name="Quesneville H."/>
            <person name="Rouhier N."/>
            <person name="Sakthikumar S."/>
            <person name="Salamov A.A."/>
            <person name="Schmutz J."/>
            <person name="Selles B."/>
            <person name="Shapiro H."/>
            <person name="Tanguay P."/>
            <person name="Tuskan G.A."/>
            <person name="Henrissat B."/>
            <person name="Van de Peer Y."/>
            <person name="Rouze P."/>
            <person name="Ellis J.G."/>
            <person name="Dodds P.N."/>
            <person name="Schein J.E."/>
            <person name="Zhong S."/>
            <person name="Hamelin R.C."/>
            <person name="Grigoriev I.V."/>
            <person name="Szabo L.J."/>
            <person name="Martin F."/>
        </authorList>
    </citation>
    <scope>NUCLEOTIDE SEQUENCE [LARGE SCALE GENOMIC DNA]</scope>
    <source>
        <strain evidence="3">98AG31 / pathotype 3-4-7</strain>
    </source>
</reference>
<organism evidence="3">
    <name type="scientific">Melampsora larici-populina (strain 98AG31 / pathotype 3-4-7)</name>
    <name type="common">Poplar leaf rust fungus</name>
    <dbReference type="NCBI Taxonomy" id="747676"/>
    <lineage>
        <taxon>Eukaryota</taxon>
        <taxon>Fungi</taxon>
        <taxon>Dikarya</taxon>
        <taxon>Basidiomycota</taxon>
        <taxon>Pucciniomycotina</taxon>
        <taxon>Pucciniomycetes</taxon>
        <taxon>Pucciniales</taxon>
        <taxon>Melampsoraceae</taxon>
        <taxon>Melampsora</taxon>
    </lineage>
</organism>
<dbReference type="EMBL" id="GL883090">
    <property type="protein sequence ID" value="EGG12861.1"/>
    <property type="molecule type" value="Genomic_DNA"/>
</dbReference>
<sequence>MYGFPVKCGRFVKKRKRVAVVIGDTSEEEEEETAARKTRKKSKKSNTKPNRKPTNQSKGSSKDKHLSKNVTTAILRADSGEEDEVIAIKSQKLQDSRSELDKLRAYFDAPIYELKDVSGSFYVLTSLLSVI</sequence>
<keyword evidence="3" id="KW-1185">Reference proteome</keyword>
<feature type="compositionally biased region" description="Basic residues" evidence="1">
    <location>
        <begin position="36"/>
        <end position="51"/>
    </location>
</feature>
<evidence type="ECO:0000313" key="2">
    <source>
        <dbReference type="EMBL" id="EGG12861.1"/>
    </source>
</evidence>
<dbReference type="KEGG" id="mlr:MELLADRAFT_101452"/>
<dbReference type="Proteomes" id="UP000001072">
    <property type="component" value="Unassembled WGS sequence"/>
</dbReference>
<dbReference type="HOGENOM" id="CLU_1928072_0_0_1"/>
<evidence type="ECO:0000256" key="1">
    <source>
        <dbReference type="SAM" id="MobiDB-lite"/>
    </source>
</evidence>
<dbReference type="InParanoid" id="F4R4S6"/>
<name>F4R4S6_MELLP</name>